<reference evidence="6" key="1">
    <citation type="submission" date="2023-03" db="EMBL/GenBank/DDBJ databases">
        <title>Massive genome expansion in bonnet fungi (Mycena s.s.) driven by repeated elements and novel gene families across ecological guilds.</title>
        <authorList>
            <consortium name="Lawrence Berkeley National Laboratory"/>
            <person name="Harder C.B."/>
            <person name="Miyauchi S."/>
            <person name="Viragh M."/>
            <person name="Kuo A."/>
            <person name="Thoen E."/>
            <person name="Andreopoulos B."/>
            <person name="Lu D."/>
            <person name="Skrede I."/>
            <person name="Drula E."/>
            <person name="Henrissat B."/>
            <person name="Morin E."/>
            <person name="Kohler A."/>
            <person name="Barry K."/>
            <person name="LaButti K."/>
            <person name="Morin E."/>
            <person name="Salamov A."/>
            <person name="Lipzen A."/>
            <person name="Mereny Z."/>
            <person name="Hegedus B."/>
            <person name="Baldrian P."/>
            <person name="Stursova M."/>
            <person name="Weitz H."/>
            <person name="Taylor A."/>
            <person name="Grigoriev I.V."/>
            <person name="Nagy L.G."/>
            <person name="Martin F."/>
            <person name="Kauserud H."/>
        </authorList>
    </citation>
    <scope>NUCLEOTIDE SEQUENCE</scope>
    <source>
        <strain evidence="6">CBHHK200</strain>
    </source>
</reference>
<keyword evidence="2" id="KW-0813">Transport</keyword>
<evidence type="ECO:0000256" key="4">
    <source>
        <dbReference type="ARBA" id="ARBA00023136"/>
    </source>
</evidence>
<dbReference type="PRINTS" id="PR00314">
    <property type="entry name" value="CLATHRINADPT"/>
</dbReference>
<dbReference type="Gene3D" id="3.30.450.60">
    <property type="match status" value="1"/>
</dbReference>
<dbReference type="SUPFAM" id="SSF64356">
    <property type="entry name" value="SNARE-like"/>
    <property type="match status" value="1"/>
</dbReference>
<comment type="subcellular location">
    <subcellularLocation>
        <location evidence="1">Endomembrane system</location>
    </subcellularLocation>
</comment>
<evidence type="ECO:0000256" key="1">
    <source>
        <dbReference type="ARBA" id="ARBA00004308"/>
    </source>
</evidence>
<name>A0AAD6SGF1_9AGAR</name>
<dbReference type="InterPro" id="IPR050431">
    <property type="entry name" value="Adaptor_comp_med_subunit"/>
</dbReference>
<dbReference type="InterPro" id="IPR036168">
    <property type="entry name" value="AP2_Mu_C_sf"/>
</dbReference>
<dbReference type="GO" id="GO:0012505">
    <property type="term" value="C:endomembrane system"/>
    <property type="evidence" value="ECO:0007669"/>
    <property type="project" value="UniProtKB-SubCell"/>
</dbReference>
<dbReference type="SUPFAM" id="SSF49447">
    <property type="entry name" value="Second domain of Mu2 adaptin subunit (ap50) of ap2 adaptor"/>
    <property type="match status" value="1"/>
</dbReference>
<evidence type="ECO:0000256" key="3">
    <source>
        <dbReference type="ARBA" id="ARBA00022927"/>
    </source>
</evidence>
<proteinExistence type="predicted"/>
<dbReference type="Proteomes" id="UP001218188">
    <property type="component" value="Unassembled WGS sequence"/>
</dbReference>
<keyword evidence="3" id="KW-0653">Protein transport</keyword>
<dbReference type="GO" id="GO:0006886">
    <property type="term" value="P:intracellular protein transport"/>
    <property type="evidence" value="ECO:0007669"/>
    <property type="project" value="InterPro"/>
</dbReference>
<keyword evidence="4" id="KW-0472">Membrane</keyword>
<accession>A0AAD6SGF1</accession>
<dbReference type="GO" id="GO:0030131">
    <property type="term" value="C:clathrin adaptor complex"/>
    <property type="evidence" value="ECO:0007669"/>
    <property type="project" value="InterPro"/>
</dbReference>
<sequence length="272" mass="31147">MASLIAILDLKGKSLIQRCYRDDVPPSSIESFMPLVLDMEDEGQHVTPCFSSQGVNYMHIRHSNLYVLALSRRNSNVAETIVFLHRFVQVLVDYFTTLEEESIHDNYVSIHELMDEVIDFGVPQTTESKTLQEFITQESHQLIKTQVQPQPPSYLTTVVSWRPEGIRYRKNEVFLDVIESVNMLVNAAGDVVRSEILGVLKMRCYLSGMPELRLGLNDKGLLRVEKKDGKPVPRSKAVEMEDANFHQCVRLSRFENDRTISFIPPDGDFEQI</sequence>
<dbReference type="EMBL" id="JARJCM010000123">
    <property type="protein sequence ID" value="KAJ7027511.1"/>
    <property type="molecule type" value="Genomic_DNA"/>
</dbReference>
<feature type="domain" description="MHD" evidence="5">
    <location>
        <begin position="170"/>
        <end position="272"/>
    </location>
</feature>
<dbReference type="PROSITE" id="PS51072">
    <property type="entry name" value="MHD"/>
    <property type="match status" value="1"/>
</dbReference>
<evidence type="ECO:0000313" key="6">
    <source>
        <dbReference type="EMBL" id="KAJ7027511.1"/>
    </source>
</evidence>
<protein>
    <submittedName>
        <fullName evidence="6">Adaptor-related protein complex 1 mu 1 subunit</fullName>
    </submittedName>
</protein>
<dbReference type="CDD" id="cd14835">
    <property type="entry name" value="AP1_Mu_N"/>
    <property type="match status" value="1"/>
</dbReference>
<dbReference type="InterPro" id="IPR011012">
    <property type="entry name" value="Longin-like_dom_sf"/>
</dbReference>
<dbReference type="FunFam" id="3.30.450.60:FF:000002">
    <property type="entry name" value="AP-2 complex subunit mu, putative"/>
    <property type="match status" value="1"/>
</dbReference>
<dbReference type="AlphaFoldDB" id="A0AAD6SGF1"/>
<dbReference type="PROSITE" id="PS00990">
    <property type="entry name" value="CLAT_ADAPTOR_M_1"/>
    <property type="match status" value="1"/>
</dbReference>
<gene>
    <name evidence="6" type="ORF">C8F04DRAFT_1294121</name>
</gene>
<organism evidence="6 7">
    <name type="scientific">Mycena alexandri</name>
    <dbReference type="NCBI Taxonomy" id="1745969"/>
    <lineage>
        <taxon>Eukaryota</taxon>
        <taxon>Fungi</taxon>
        <taxon>Dikarya</taxon>
        <taxon>Basidiomycota</taxon>
        <taxon>Agaricomycotina</taxon>
        <taxon>Agaricomycetes</taxon>
        <taxon>Agaricomycetidae</taxon>
        <taxon>Agaricales</taxon>
        <taxon>Marasmiineae</taxon>
        <taxon>Mycenaceae</taxon>
        <taxon>Mycena</taxon>
    </lineage>
</organism>
<evidence type="ECO:0000256" key="2">
    <source>
        <dbReference type="ARBA" id="ARBA00022448"/>
    </source>
</evidence>
<dbReference type="PANTHER" id="PTHR10529">
    <property type="entry name" value="AP COMPLEX SUBUNIT MU"/>
    <property type="match status" value="1"/>
</dbReference>
<dbReference type="InterPro" id="IPR018240">
    <property type="entry name" value="Clathrin_mu_CS"/>
</dbReference>
<comment type="caution">
    <text evidence="6">The sequence shown here is derived from an EMBL/GenBank/DDBJ whole genome shotgun (WGS) entry which is preliminary data.</text>
</comment>
<keyword evidence="7" id="KW-1185">Reference proteome</keyword>
<evidence type="ECO:0000259" key="5">
    <source>
        <dbReference type="PROSITE" id="PS51072"/>
    </source>
</evidence>
<evidence type="ECO:0000313" key="7">
    <source>
        <dbReference type="Proteomes" id="UP001218188"/>
    </source>
</evidence>
<dbReference type="Gene3D" id="2.60.40.1170">
    <property type="entry name" value="Mu homology domain, subdomain B"/>
    <property type="match status" value="1"/>
</dbReference>
<dbReference type="Pfam" id="PF00928">
    <property type="entry name" value="Adap_comp_sub"/>
    <property type="match status" value="1"/>
</dbReference>
<dbReference type="InterPro" id="IPR001392">
    <property type="entry name" value="Clathrin_mu"/>
</dbReference>
<dbReference type="InterPro" id="IPR028565">
    <property type="entry name" value="MHD"/>
</dbReference>
<dbReference type="InterPro" id="IPR022775">
    <property type="entry name" value="AP_mu_sigma_su"/>
</dbReference>
<dbReference type="Pfam" id="PF01217">
    <property type="entry name" value="Clat_adaptor_s"/>
    <property type="match status" value="1"/>
</dbReference>
<dbReference type="GO" id="GO:0016192">
    <property type="term" value="P:vesicle-mediated transport"/>
    <property type="evidence" value="ECO:0007669"/>
    <property type="project" value="InterPro"/>
</dbReference>